<dbReference type="SUPFAM" id="SSF56300">
    <property type="entry name" value="Metallo-dependent phosphatases"/>
    <property type="match status" value="1"/>
</dbReference>
<proteinExistence type="predicted"/>
<feature type="region of interest" description="Disordered" evidence="1">
    <location>
        <begin position="30"/>
        <end position="58"/>
    </location>
</feature>
<dbReference type="EMBL" id="CAID01000014">
    <property type="protein sequence ID" value="CEG02000.1"/>
    <property type="molecule type" value="Genomic_DNA"/>
</dbReference>
<feature type="domain" description="Calcineurin-like phosphoesterase" evidence="2">
    <location>
        <begin position="70"/>
        <end position="317"/>
    </location>
</feature>
<reference evidence="3 4" key="2">
    <citation type="journal article" date="2014" name="BMC Genomics">
        <title>An improved genome of the model marine alga Ostreococcus tauri unfolds by assessing Illumina de novo assemblies.</title>
        <authorList>
            <person name="Blanc-Mathieu R."/>
            <person name="Verhelst B."/>
            <person name="Derelle E."/>
            <person name="Rombauts S."/>
            <person name="Bouget F.Y."/>
            <person name="Carre I."/>
            <person name="Chateau A."/>
            <person name="Eyre-Walker A."/>
            <person name="Grimsley N."/>
            <person name="Moreau H."/>
            <person name="Piegu B."/>
            <person name="Rivals E."/>
            <person name="Schackwitz W."/>
            <person name="Van de Peer Y."/>
            <person name="Piganeau G."/>
        </authorList>
    </citation>
    <scope>NUCLEOTIDE SEQUENCE [LARGE SCALE GENOMIC DNA]</scope>
    <source>
        <strain evidence="4">OTTH 0595 / CCAP 157/2 / RCC745</strain>
    </source>
</reference>
<dbReference type="GO" id="GO:0016787">
    <property type="term" value="F:hydrolase activity"/>
    <property type="evidence" value="ECO:0007669"/>
    <property type="project" value="InterPro"/>
</dbReference>
<dbReference type="STRING" id="70448.A0A096PAR3"/>
<evidence type="ECO:0000313" key="4">
    <source>
        <dbReference type="Proteomes" id="UP000009170"/>
    </source>
</evidence>
<dbReference type="AlphaFoldDB" id="A0A096PAR3"/>
<evidence type="ECO:0000259" key="2">
    <source>
        <dbReference type="Pfam" id="PF00149"/>
    </source>
</evidence>
<accession>A0A096PAR3</accession>
<dbReference type="OrthoDB" id="5976022at2759"/>
<dbReference type="PANTHER" id="PTHR46546:SF4">
    <property type="entry name" value="SHEWANELLA-LIKE PROTEIN PHOSPHATASE 1"/>
    <property type="match status" value="1"/>
</dbReference>
<dbReference type="RefSeq" id="XP_003082877.2">
    <property type="nucleotide sequence ID" value="XM_003082829.2"/>
</dbReference>
<dbReference type="InParanoid" id="A0A096PAR3"/>
<name>A0A096PAR3_OSTTA</name>
<evidence type="ECO:0000256" key="1">
    <source>
        <dbReference type="SAM" id="MobiDB-lite"/>
    </source>
</evidence>
<dbReference type="PANTHER" id="PTHR46546">
    <property type="entry name" value="SHEWANELLA-LIKE PROTEIN PHOSPHATASE 1"/>
    <property type="match status" value="1"/>
</dbReference>
<reference evidence="4" key="1">
    <citation type="journal article" date="2006" name="Proc. Natl. Acad. Sci. U.S.A.">
        <title>Genome analysis of the smallest free-living eukaryote Ostreococcus tauri unveils many unique features.</title>
        <authorList>
            <person name="Derelle E."/>
            <person name="Ferraz C."/>
            <person name="Rombauts S."/>
            <person name="Rouze P."/>
            <person name="Worden A.Z."/>
            <person name="Robbens S."/>
            <person name="Partensky F."/>
            <person name="Degroeve S."/>
            <person name="Echeynie S."/>
            <person name="Cooke R."/>
            <person name="Saeys Y."/>
            <person name="Wuyts J."/>
            <person name="Jabbari K."/>
            <person name="Bowler C."/>
            <person name="Panaud O."/>
            <person name="Piegu B."/>
            <person name="Ball S.G."/>
            <person name="Ral J.-P."/>
            <person name="Bouget F.-Y."/>
            <person name="Piganeau G."/>
            <person name="De Baets B."/>
            <person name="Picard A."/>
            <person name="Delseny M."/>
            <person name="Demaille J."/>
            <person name="Van de Peer Y."/>
            <person name="Moreau H."/>
        </authorList>
    </citation>
    <scope>NUCLEOTIDE SEQUENCE [LARGE SCALE GENOMIC DNA]</scope>
    <source>
        <strain evidence="4">OTTH 0595 / CCAP 157/2 / RCC745</strain>
    </source>
</reference>
<organism evidence="3 4">
    <name type="scientific">Ostreococcus tauri</name>
    <name type="common">Marine green alga</name>
    <dbReference type="NCBI Taxonomy" id="70448"/>
    <lineage>
        <taxon>Eukaryota</taxon>
        <taxon>Viridiplantae</taxon>
        <taxon>Chlorophyta</taxon>
        <taxon>Mamiellophyceae</taxon>
        <taxon>Mamiellales</taxon>
        <taxon>Bathycoccaceae</taxon>
        <taxon>Ostreococcus</taxon>
    </lineage>
</organism>
<dbReference type="Gene3D" id="3.60.21.10">
    <property type="match status" value="1"/>
</dbReference>
<gene>
    <name evidence="3" type="ORF">OT_ostta14g00740</name>
</gene>
<keyword evidence="4" id="KW-1185">Reference proteome</keyword>
<dbReference type="InterPro" id="IPR029052">
    <property type="entry name" value="Metallo-depent_PP-like"/>
</dbReference>
<dbReference type="InterPro" id="IPR004843">
    <property type="entry name" value="Calcineurin-like_PHP"/>
</dbReference>
<dbReference type="GeneID" id="9837601"/>
<sequence>MRAAAPAPNPHRFHRRAVIATLTALTATTRVDRARARQAAPSKQKKQRAPSGDQSDANGVMTRLALNGRRLVAVGDLHGDFLAAVRALELAGVMDESGKWVGGDAVVVQVGDVLDRGDSEIAIMRKLRALRKQARQVGGDVVCMNGNHEIMNVMGDFRYATPGAFEECRRYAEKKRAKNAARGENGEVVSVDSDDEDEEMAGVRARQQLFKPGGELAMWLAKQPTVLVVDDGTVFAHAGIDLSHVEYGFERINKEVSMWMQGKTKMPPKQVLESDGVVWTRDYGGKDAGVQYEASACRKLNTALDAAGAKRLVIGHTPQTTGVTNGCKGALWRVDVGASRGIYGHDVQVIEIVNGRTRVLA</sequence>
<dbReference type="Proteomes" id="UP000009170">
    <property type="component" value="Unassembled WGS sequence"/>
</dbReference>
<dbReference type="Pfam" id="PF00149">
    <property type="entry name" value="Metallophos"/>
    <property type="match status" value="1"/>
</dbReference>
<evidence type="ECO:0000313" key="3">
    <source>
        <dbReference type="EMBL" id="CEG02000.1"/>
    </source>
</evidence>
<comment type="caution">
    <text evidence="3">The sequence shown here is derived from an EMBL/GenBank/DDBJ whole genome shotgun (WGS) entry which is preliminary data.</text>
</comment>
<protein>
    <submittedName>
        <fullName evidence="3">Phosphoesterase domain</fullName>
    </submittedName>
</protein>
<dbReference type="KEGG" id="ota:OT_ostta14g00740"/>